<dbReference type="PANTHER" id="PTHR16719">
    <property type="entry name" value="CYTOCHROME C OXIDASE COPPER CHAPERONE"/>
    <property type="match status" value="1"/>
</dbReference>
<reference evidence="10 11" key="1">
    <citation type="journal article" date="2015" name="Biotechnol. Biofuels">
        <title>Genetic basis of the highly efficient yeast Kluyveromyces marxianus: complete genome sequence and transcriptome analyses.</title>
        <authorList>
            <person name="Lertwattanasakul N."/>
            <person name="Kosaka T."/>
            <person name="Hosoyama A."/>
            <person name="Suzuki Y."/>
            <person name="Rodrussamee N."/>
            <person name="Matsutani M."/>
            <person name="Murata M."/>
            <person name="Fujimoto N."/>
            <person name="Suprayogi"/>
            <person name="Tsuchikane K."/>
            <person name="Limtong S."/>
            <person name="Fujita N."/>
            <person name="Yamada M."/>
        </authorList>
    </citation>
    <scope>NUCLEOTIDE SEQUENCE [LARGE SCALE GENOMIC DNA]</scope>
    <source>
        <strain evidence="11">DMKU3-1042 / BCC 29191 / NBRC 104275</strain>
    </source>
</reference>
<dbReference type="VEuPathDB" id="FungiDB:KLMA_30226"/>
<dbReference type="RefSeq" id="XP_022675365.1">
    <property type="nucleotide sequence ID" value="XM_022818727.1"/>
</dbReference>
<feature type="compositionally biased region" description="Low complexity" evidence="9">
    <location>
        <begin position="36"/>
        <end position="47"/>
    </location>
</feature>
<dbReference type="SUPFAM" id="SSF47072">
    <property type="entry name" value="Cysteine alpha-hairpin motif"/>
    <property type="match status" value="1"/>
</dbReference>
<dbReference type="Proteomes" id="UP000065495">
    <property type="component" value="Chromosome 3"/>
</dbReference>
<dbReference type="InterPro" id="IPR007745">
    <property type="entry name" value="Cyt_c_oxidase_Cu-chaperone"/>
</dbReference>
<feature type="compositionally biased region" description="Polar residues" evidence="9">
    <location>
        <begin position="1"/>
        <end position="15"/>
    </location>
</feature>
<gene>
    <name evidence="10" type="ORF">KLMA_30226</name>
</gene>
<name>W0T9N2_KLUMD</name>
<evidence type="ECO:0000256" key="2">
    <source>
        <dbReference type="ARBA" id="ARBA00009241"/>
    </source>
</evidence>
<comment type="subcellular location">
    <subcellularLocation>
        <location evidence="1">Mitochondrion intermembrane space</location>
    </subcellularLocation>
</comment>
<evidence type="ECO:0000256" key="9">
    <source>
        <dbReference type="SAM" id="MobiDB-lite"/>
    </source>
</evidence>
<dbReference type="KEGG" id="kmx:KLMA_30226"/>
<feature type="binding site" evidence="8">
    <location>
        <position position="57"/>
    </location>
    <ligand>
        <name>Cu cation</name>
        <dbReference type="ChEBI" id="CHEBI:23378"/>
    </ligand>
</feature>
<evidence type="ECO:0000313" key="10">
    <source>
        <dbReference type="EMBL" id="BAO39521.1"/>
    </source>
</evidence>
<sequence>MLTHLVMNNVQQRPESLSLDKKSSNTYIPRHNTMPETTNTNAQTQTETAASKPKPCCVCKPEKEARDECLLFNGQDNGKCDELIAKYKTCMKGYGFDI</sequence>
<dbReference type="Gene3D" id="1.10.287.1130">
    <property type="entry name" value="CytochromE C oxidase copper chaperone"/>
    <property type="match status" value="1"/>
</dbReference>
<comment type="similarity">
    <text evidence="2">Belongs to the COX17 family.</text>
</comment>
<evidence type="ECO:0000256" key="8">
    <source>
        <dbReference type="PIRSR" id="PIRSR607745-1"/>
    </source>
</evidence>
<keyword evidence="3 8" id="KW-0479">Metal-binding</keyword>
<feature type="binding site" evidence="8">
    <location>
        <position position="56"/>
    </location>
    <ligand>
        <name>Cu cation</name>
        <dbReference type="ChEBI" id="CHEBI:23378"/>
    </ligand>
</feature>
<feature type="region of interest" description="Disordered" evidence="9">
    <location>
        <begin position="1"/>
        <end position="47"/>
    </location>
</feature>
<dbReference type="OrthoDB" id="1915887at2759"/>
<dbReference type="EMBL" id="AP012215">
    <property type="protein sequence ID" value="BAO39521.1"/>
    <property type="molecule type" value="Genomic_DNA"/>
</dbReference>
<dbReference type="GO" id="GO:0005507">
    <property type="term" value="F:copper ion binding"/>
    <property type="evidence" value="ECO:0007669"/>
    <property type="project" value="InterPro"/>
</dbReference>
<organism evidence="10 11">
    <name type="scientific">Kluyveromyces marxianus (strain DMKU3-1042 / BCC 29191 / NBRC 104275)</name>
    <name type="common">Yeast</name>
    <name type="synonym">Candida kefyr</name>
    <dbReference type="NCBI Taxonomy" id="1003335"/>
    <lineage>
        <taxon>Eukaryota</taxon>
        <taxon>Fungi</taxon>
        <taxon>Dikarya</taxon>
        <taxon>Ascomycota</taxon>
        <taxon>Saccharomycotina</taxon>
        <taxon>Saccharomycetes</taxon>
        <taxon>Saccharomycetales</taxon>
        <taxon>Saccharomycetaceae</taxon>
        <taxon>Kluyveromyces</taxon>
    </lineage>
</organism>
<evidence type="ECO:0000256" key="4">
    <source>
        <dbReference type="ARBA" id="ARBA00023008"/>
    </source>
</evidence>
<evidence type="ECO:0000256" key="7">
    <source>
        <dbReference type="ARBA" id="ARBA00023186"/>
    </source>
</evidence>
<dbReference type="Pfam" id="PF05051">
    <property type="entry name" value="COX17"/>
    <property type="match status" value="1"/>
</dbReference>
<dbReference type="FunFam" id="1.10.287.1130:FF:000004">
    <property type="entry name" value="Cytochrome c oxidase copper chaperone"/>
    <property type="match status" value="1"/>
</dbReference>
<evidence type="ECO:0000256" key="6">
    <source>
        <dbReference type="ARBA" id="ARBA00023157"/>
    </source>
</evidence>
<dbReference type="PROSITE" id="PS51808">
    <property type="entry name" value="CHCH"/>
    <property type="match status" value="1"/>
</dbReference>
<protein>
    <submittedName>
        <fullName evidence="10">Cytochrome c oxidase copper chaperone</fullName>
    </submittedName>
</protein>
<dbReference type="GO" id="GO:0033617">
    <property type="term" value="P:mitochondrial respiratory chain complex IV assembly"/>
    <property type="evidence" value="ECO:0007669"/>
    <property type="project" value="TreeGrafter"/>
</dbReference>
<proteinExistence type="inferred from homology"/>
<evidence type="ECO:0000256" key="3">
    <source>
        <dbReference type="ARBA" id="ARBA00022723"/>
    </source>
</evidence>
<dbReference type="InterPro" id="IPR009069">
    <property type="entry name" value="Cys_alpha_HP_mot_SF"/>
</dbReference>
<dbReference type="PANTHER" id="PTHR16719:SF0">
    <property type="entry name" value="CYTOCHROME C OXIDASE COPPER CHAPERONE"/>
    <property type="match status" value="1"/>
</dbReference>
<dbReference type="GO" id="GO:0005758">
    <property type="term" value="C:mitochondrial intermembrane space"/>
    <property type="evidence" value="ECO:0007669"/>
    <property type="project" value="UniProtKB-SubCell"/>
</dbReference>
<accession>W0T9N2</accession>
<evidence type="ECO:0000256" key="5">
    <source>
        <dbReference type="ARBA" id="ARBA00023128"/>
    </source>
</evidence>
<keyword evidence="5" id="KW-0496">Mitochondrion</keyword>
<evidence type="ECO:0000313" key="11">
    <source>
        <dbReference type="Proteomes" id="UP000065495"/>
    </source>
</evidence>
<dbReference type="GO" id="GO:0016531">
    <property type="term" value="F:copper chaperone activity"/>
    <property type="evidence" value="ECO:0007669"/>
    <property type="project" value="InterPro"/>
</dbReference>
<dbReference type="AlphaFoldDB" id="W0T9N2"/>
<dbReference type="GeneID" id="34715510"/>
<keyword evidence="7" id="KW-0143">Chaperone</keyword>
<evidence type="ECO:0000256" key="1">
    <source>
        <dbReference type="ARBA" id="ARBA00004569"/>
    </source>
</evidence>
<keyword evidence="4 8" id="KW-0186">Copper</keyword>
<keyword evidence="6" id="KW-1015">Disulfide bond</keyword>